<evidence type="ECO:0000259" key="7">
    <source>
        <dbReference type="SMART" id="SM00278"/>
    </source>
</evidence>
<comment type="function">
    <text evidence="6">The RuvA-RuvB-RuvC complex processes Holliday junction (HJ) DNA during genetic recombination and DNA repair, while the RuvA-RuvB complex plays an important role in the rescue of blocked DNA replication forks via replication fork reversal (RFR). RuvA specifically binds to HJ cruciform DNA, conferring on it an open structure. The RuvB hexamer acts as an ATP-dependent pump, pulling dsDNA into and through the RuvAB complex. HJ branch migration allows RuvC to scan DNA until it finds its consensus sequence, where it cleaves and resolves the cruciform DNA.</text>
</comment>
<evidence type="ECO:0000313" key="8">
    <source>
        <dbReference type="EMBL" id="PIR92304.1"/>
    </source>
</evidence>
<organism evidence="8 9">
    <name type="scientific">Candidatus Falkowbacteria bacterium CG10_big_fil_rev_8_21_14_0_10_44_15</name>
    <dbReference type="NCBI Taxonomy" id="1974569"/>
    <lineage>
        <taxon>Bacteria</taxon>
        <taxon>Candidatus Falkowiibacteriota</taxon>
    </lineage>
</organism>
<dbReference type="CDD" id="cd14332">
    <property type="entry name" value="UBA_RuvA_C"/>
    <property type="match status" value="1"/>
</dbReference>
<dbReference type="Proteomes" id="UP000228510">
    <property type="component" value="Unassembled WGS sequence"/>
</dbReference>
<dbReference type="InterPro" id="IPR011114">
    <property type="entry name" value="RuvA_C"/>
</dbReference>
<dbReference type="Pfam" id="PF07499">
    <property type="entry name" value="RuvA_C"/>
    <property type="match status" value="1"/>
</dbReference>
<dbReference type="NCBIfam" id="TIGR00084">
    <property type="entry name" value="ruvA"/>
    <property type="match status" value="1"/>
</dbReference>
<comment type="similarity">
    <text evidence="6">Belongs to the RuvA family.</text>
</comment>
<evidence type="ECO:0000256" key="1">
    <source>
        <dbReference type="ARBA" id="ARBA00022490"/>
    </source>
</evidence>
<dbReference type="InterPro" id="IPR013849">
    <property type="entry name" value="DNA_helicase_Holl-junc_RuvA_I"/>
</dbReference>
<comment type="subcellular location">
    <subcellularLocation>
        <location evidence="6">Cytoplasm</location>
    </subcellularLocation>
</comment>
<dbReference type="Pfam" id="PF14520">
    <property type="entry name" value="HHH_5"/>
    <property type="match status" value="1"/>
</dbReference>
<comment type="caution">
    <text evidence="8">The sequence shown here is derived from an EMBL/GenBank/DDBJ whole genome shotgun (WGS) entry which is preliminary data.</text>
</comment>
<dbReference type="Gene3D" id="2.40.50.140">
    <property type="entry name" value="Nucleic acid-binding proteins"/>
    <property type="match status" value="1"/>
</dbReference>
<dbReference type="EMBL" id="PFAT01000030">
    <property type="protein sequence ID" value="PIR92304.1"/>
    <property type="molecule type" value="Genomic_DNA"/>
</dbReference>
<dbReference type="InterPro" id="IPR010994">
    <property type="entry name" value="RuvA_2-like"/>
</dbReference>
<dbReference type="GO" id="GO:0005524">
    <property type="term" value="F:ATP binding"/>
    <property type="evidence" value="ECO:0007669"/>
    <property type="project" value="InterPro"/>
</dbReference>
<dbReference type="GO" id="GO:0000400">
    <property type="term" value="F:four-way junction DNA binding"/>
    <property type="evidence" value="ECO:0007669"/>
    <property type="project" value="UniProtKB-UniRule"/>
</dbReference>
<dbReference type="SUPFAM" id="SSF46929">
    <property type="entry name" value="DNA helicase RuvA subunit, C-terminal domain"/>
    <property type="match status" value="1"/>
</dbReference>
<dbReference type="Gene3D" id="1.10.8.10">
    <property type="entry name" value="DNA helicase RuvA subunit, C-terminal domain"/>
    <property type="match status" value="1"/>
</dbReference>
<comment type="caution">
    <text evidence="6">Lacks conserved residue(s) required for the propagation of feature annotation.</text>
</comment>
<keyword evidence="3 6" id="KW-0238">DNA-binding</keyword>
<comment type="subunit">
    <text evidence="6">Homotetramer. Forms an RuvA(8)-RuvB(12)-Holliday junction (HJ) complex. HJ DNA is sandwiched between 2 RuvA tetramers; dsDNA enters through RuvA and exits via RuvB. An RuvB hexamer assembles on each DNA strand where it exits the tetramer. Each RuvB hexamer is contacted by two RuvA subunits (via domain III) on 2 adjacent RuvB subunits; this complex drives branch migration. In the full resolvosome a probable DNA-RuvA(4)-RuvB(12)-RuvC(2) complex forms which resolves the HJ.</text>
</comment>
<protein>
    <recommendedName>
        <fullName evidence="6">Holliday junction branch migration complex subunit RuvA</fullName>
    </recommendedName>
</protein>
<evidence type="ECO:0000313" key="9">
    <source>
        <dbReference type="Proteomes" id="UP000228510"/>
    </source>
</evidence>
<comment type="domain">
    <text evidence="6">Has three domains with a flexible linker between the domains II and III and assumes an 'L' shape. Domain III is highly mobile and contacts RuvB.</text>
</comment>
<dbReference type="SUPFAM" id="SSF50249">
    <property type="entry name" value="Nucleic acid-binding proteins"/>
    <property type="match status" value="1"/>
</dbReference>
<feature type="domain" description="Helix-hairpin-helix DNA-binding motif class 1" evidence="7">
    <location>
        <begin position="107"/>
        <end position="126"/>
    </location>
</feature>
<evidence type="ECO:0000256" key="3">
    <source>
        <dbReference type="ARBA" id="ARBA00023125"/>
    </source>
</evidence>
<dbReference type="InterPro" id="IPR012340">
    <property type="entry name" value="NA-bd_OB-fold"/>
</dbReference>
<name>A0A2H0UZP1_9BACT</name>
<dbReference type="InterPro" id="IPR036267">
    <property type="entry name" value="RuvA_C_sf"/>
</dbReference>
<dbReference type="GO" id="GO:0009379">
    <property type="term" value="C:Holliday junction helicase complex"/>
    <property type="evidence" value="ECO:0007669"/>
    <property type="project" value="InterPro"/>
</dbReference>
<keyword evidence="4 6" id="KW-0233">DNA recombination</keyword>
<dbReference type="InterPro" id="IPR003583">
    <property type="entry name" value="Hlx-hairpin-Hlx_DNA-bd_motif"/>
</dbReference>
<evidence type="ECO:0000256" key="2">
    <source>
        <dbReference type="ARBA" id="ARBA00022763"/>
    </source>
</evidence>
<dbReference type="HAMAP" id="MF_00031">
    <property type="entry name" value="DNA_HJ_migration_RuvA"/>
    <property type="match status" value="1"/>
</dbReference>
<evidence type="ECO:0000256" key="4">
    <source>
        <dbReference type="ARBA" id="ARBA00023172"/>
    </source>
</evidence>
<dbReference type="SMART" id="SM00278">
    <property type="entry name" value="HhH1"/>
    <property type="match status" value="2"/>
</dbReference>
<keyword evidence="2 6" id="KW-0227">DNA damage</keyword>
<dbReference type="SUPFAM" id="SSF47781">
    <property type="entry name" value="RuvA domain 2-like"/>
    <property type="match status" value="1"/>
</dbReference>
<proteinExistence type="inferred from homology"/>
<dbReference type="GO" id="GO:0006281">
    <property type="term" value="P:DNA repair"/>
    <property type="evidence" value="ECO:0007669"/>
    <property type="project" value="UniProtKB-UniRule"/>
</dbReference>
<dbReference type="GO" id="GO:0005737">
    <property type="term" value="C:cytoplasm"/>
    <property type="evidence" value="ECO:0007669"/>
    <property type="project" value="UniProtKB-SubCell"/>
</dbReference>
<dbReference type="Pfam" id="PF01330">
    <property type="entry name" value="RuvA_N"/>
    <property type="match status" value="1"/>
</dbReference>
<dbReference type="GO" id="GO:0006310">
    <property type="term" value="P:DNA recombination"/>
    <property type="evidence" value="ECO:0007669"/>
    <property type="project" value="UniProtKB-UniRule"/>
</dbReference>
<dbReference type="AlphaFoldDB" id="A0A2H0UZP1"/>
<evidence type="ECO:0000256" key="6">
    <source>
        <dbReference type="HAMAP-Rule" id="MF_00031"/>
    </source>
</evidence>
<accession>A0A2H0UZP1</accession>
<dbReference type="Gene3D" id="1.10.150.20">
    <property type="entry name" value="5' to 3' exonuclease, C-terminal subdomain"/>
    <property type="match status" value="1"/>
</dbReference>
<dbReference type="InterPro" id="IPR000085">
    <property type="entry name" value="RuvA"/>
</dbReference>
<keyword evidence="5 6" id="KW-0234">DNA repair</keyword>
<feature type="region of interest" description="Domain III" evidence="6">
    <location>
        <begin position="142"/>
        <end position="195"/>
    </location>
</feature>
<evidence type="ECO:0000256" key="5">
    <source>
        <dbReference type="ARBA" id="ARBA00023204"/>
    </source>
</evidence>
<feature type="domain" description="Helix-hairpin-helix DNA-binding motif class 1" evidence="7">
    <location>
        <begin position="72"/>
        <end position="91"/>
    </location>
</feature>
<dbReference type="GO" id="GO:0048476">
    <property type="term" value="C:Holliday junction resolvase complex"/>
    <property type="evidence" value="ECO:0007669"/>
    <property type="project" value="UniProtKB-UniRule"/>
</dbReference>
<gene>
    <name evidence="6 8" type="primary">ruvA</name>
    <name evidence="8" type="ORF">COU01_02475</name>
</gene>
<reference evidence="9" key="1">
    <citation type="submission" date="2017-09" db="EMBL/GenBank/DDBJ databases">
        <title>Depth-based differentiation of microbial function through sediment-hosted aquifers and enrichment of novel symbionts in the deep terrestrial subsurface.</title>
        <authorList>
            <person name="Probst A.J."/>
            <person name="Ladd B."/>
            <person name="Jarett J.K."/>
            <person name="Geller-Mcgrath D.E."/>
            <person name="Sieber C.M.K."/>
            <person name="Emerson J.B."/>
            <person name="Anantharaman K."/>
            <person name="Thomas B.C."/>
            <person name="Malmstrom R."/>
            <person name="Stieglmeier M."/>
            <person name="Klingl A."/>
            <person name="Woyke T."/>
            <person name="Ryan C.M."/>
            <person name="Banfield J.F."/>
        </authorList>
    </citation>
    <scope>NUCLEOTIDE SEQUENCE [LARGE SCALE GENOMIC DNA]</scope>
</reference>
<keyword evidence="1 6" id="KW-0963">Cytoplasm</keyword>
<dbReference type="GO" id="GO:0009378">
    <property type="term" value="F:four-way junction helicase activity"/>
    <property type="evidence" value="ECO:0007669"/>
    <property type="project" value="InterPro"/>
</dbReference>
<sequence length="195" mass="21234">MFAFLRGTILNKGQGFVIVETGNIGYQIFVNAVAYADLSIGQEVEFYLYHHVREDMEDLYGFKSFAELEFFKLLLSVSGVGPKSALGILGMASVEEIKSSIGHGDPSLLTKVSGIGKKTAERIVLELRSKIDYLTPLKDGAAGMSVSGDEIDALMSLGYSLQQAREALKNVEPSIKESGERIRSALRGLSHNIKT</sequence>